<dbReference type="SUPFAM" id="SSF54909">
    <property type="entry name" value="Dimeric alpha+beta barrel"/>
    <property type="match status" value="1"/>
</dbReference>
<dbReference type="AlphaFoldDB" id="A0A6I5KYQ8"/>
<dbReference type="RefSeq" id="WP_163636441.1">
    <property type="nucleotide sequence ID" value="NZ_JAAAMI010000012.1"/>
</dbReference>
<dbReference type="InterPro" id="IPR007138">
    <property type="entry name" value="ABM_dom"/>
</dbReference>
<evidence type="ECO:0000313" key="2">
    <source>
        <dbReference type="EMBL" id="NDV45095.1"/>
    </source>
</evidence>
<dbReference type="Pfam" id="PF03992">
    <property type="entry name" value="ABM"/>
    <property type="match status" value="1"/>
</dbReference>
<dbReference type="EMBL" id="JAAAMI010000012">
    <property type="protein sequence ID" value="NDV45095.1"/>
    <property type="molecule type" value="Genomic_DNA"/>
</dbReference>
<evidence type="ECO:0000313" key="3">
    <source>
        <dbReference type="Proteomes" id="UP000468707"/>
    </source>
</evidence>
<protein>
    <submittedName>
        <fullName evidence="2">Antibiotic biosynthesis monooxygenase</fullName>
    </submittedName>
</protein>
<proteinExistence type="predicted"/>
<gene>
    <name evidence="2" type="ORF">GTK07_17360</name>
</gene>
<dbReference type="InterPro" id="IPR050744">
    <property type="entry name" value="AI-2_Isomerase_LsrG"/>
</dbReference>
<dbReference type="PANTHER" id="PTHR33336">
    <property type="entry name" value="QUINOL MONOOXYGENASE YGIN-RELATED"/>
    <property type="match status" value="1"/>
</dbReference>
<comment type="caution">
    <text evidence="2">The sequence shown here is derived from an EMBL/GenBank/DDBJ whole genome shotgun (WGS) entry which is preliminary data.</text>
</comment>
<organism evidence="2 3">
    <name type="scientific">Flagellimonas sediminis</name>
    <dbReference type="NCBI Taxonomy" id="2696468"/>
    <lineage>
        <taxon>Bacteria</taxon>
        <taxon>Pseudomonadati</taxon>
        <taxon>Bacteroidota</taxon>
        <taxon>Flavobacteriia</taxon>
        <taxon>Flavobacteriales</taxon>
        <taxon>Flavobacteriaceae</taxon>
        <taxon>Flagellimonas</taxon>
    </lineage>
</organism>
<evidence type="ECO:0000259" key="1">
    <source>
        <dbReference type="PROSITE" id="PS51725"/>
    </source>
</evidence>
<reference evidence="2 3" key="1">
    <citation type="submission" date="2020-01" db="EMBL/GenBank/DDBJ databases">
        <title>Muricauda sediminis sp.nov. 40Bstr401.</title>
        <authorList>
            <person name="Xue Z."/>
            <person name="Zhu S."/>
            <person name="Ren N."/>
            <person name="Chen T."/>
            <person name="Chen X."/>
            <person name="Chen J."/>
            <person name="Yang J."/>
        </authorList>
    </citation>
    <scope>NUCLEOTIDE SEQUENCE [LARGE SCALE GENOMIC DNA]</scope>
    <source>
        <strain evidence="2 3">40Bstr401</strain>
    </source>
</reference>
<sequence length="96" mass="11308">MKVYVIAIITSKPEYMNEVKNALVELMGKTHKEEACIQYDLHQDKEDENRFIFYEIWEDQEGLDRHNGQPHIKKFQAFANGKLQEAPMVIKADRVI</sequence>
<dbReference type="Gene3D" id="3.30.70.100">
    <property type="match status" value="1"/>
</dbReference>
<dbReference type="InterPro" id="IPR011008">
    <property type="entry name" value="Dimeric_a/b-barrel"/>
</dbReference>
<keyword evidence="3" id="KW-1185">Reference proteome</keyword>
<accession>A0A6I5KYQ8</accession>
<name>A0A6I5KYQ8_9FLAO</name>
<dbReference type="PANTHER" id="PTHR33336:SF15">
    <property type="entry name" value="ABM DOMAIN-CONTAINING PROTEIN"/>
    <property type="match status" value="1"/>
</dbReference>
<dbReference type="GO" id="GO:0004497">
    <property type="term" value="F:monooxygenase activity"/>
    <property type="evidence" value="ECO:0007669"/>
    <property type="project" value="UniProtKB-KW"/>
</dbReference>
<keyword evidence="2" id="KW-0503">Monooxygenase</keyword>
<dbReference type="PROSITE" id="PS51725">
    <property type="entry name" value="ABM"/>
    <property type="match status" value="1"/>
</dbReference>
<dbReference type="Proteomes" id="UP000468707">
    <property type="component" value="Unassembled WGS sequence"/>
</dbReference>
<feature type="domain" description="ABM" evidence="1">
    <location>
        <begin position="3"/>
        <end position="91"/>
    </location>
</feature>
<keyword evidence="2" id="KW-0560">Oxidoreductase</keyword>